<accession>A0A136ITD4</accession>
<sequence>MTVQRDADVALRGAHLADPAPLAMGGFATTLLTVSLAMMNLRGVSSQTLFVGNLCFVACVGLLISAQWSMVKGDTFSYTVLSAYGLFYGGYGAIMIPSLGIVDAYGGYTPEFYNAFGFYLLLWGVFNLLFLVASTRFNLVYVGIFVALEFCLVLDGVSHFLKANGQIDTFMHMQKAAGAFAFVASILGYYTAAHYFCEDAIGFALPMGTLGGRGGGGSSKKRRNSD</sequence>
<evidence type="ECO:0000256" key="2">
    <source>
        <dbReference type="ARBA" id="ARBA00005587"/>
    </source>
</evidence>
<dbReference type="GO" id="GO:0015123">
    <property type="term" value="F:acetate transmembrane transporter activity"/>
    <property type="evidence" value="ECO:0007669"/>
    <property type="project" value="TreeGrafter"/>
</dbReference>
<evidence type="ECO:0000256" key="5">
    <source>
        <dbReference type="ARBA" id="ARBA00023136"/>
    </source>
</evidence>
<dbReference type="InParanoid" id="A0A136ITD4"/>
<evidence type="ECO:0000256" key="1">
    <source>
        <dbReference type="ARBA" id="ARBA00004141"/>
    </source>
</evidence>
<dbReference type="Pfam" id="PF01184">
    <property type="entry name" value="Gpr1_Fun34_YaaH"/>
    <property type="match status" value="1"/>
</dbReference>
<feature type="transmembrane region" description="Helical" evidence="6">
    <location>
        <begin position="139"/>
        <end position="157"/>
    </location>
</feature>
<dbReference type="Proteomes" id="UP000070501">
    <property type="component" value="Unassembled WGS sequence"/>
</dbReference>
<dbReference type="GO" id="GO:0005886">
    <property type="term" value="C:plasma membrane"/>
    <property type="evidence" value="ECO:0007669"/>
    <property type="project" value="TreeGrafter"/>
</dbReference>
<protein>
    <submittedName>
        <fullName evidence="7">GPR1/FUN34/yaaH family-domain-containing protein</fullName>
    </submittedName>
</protein>
<feature type="transmembrane region" description="Helical" evidence="6">
    <location>
        <begin position="177"/>
        <end position="196"/>
    </location>
</feature>
<dbReference type="AlphaFoldDB" id="A0A136ITD4"/>
<dbReference type="InterPro" id="IPR051633">
    <property type="entry name" value="AceTr"/>
</dbReference>
<keyword evidence="3 6" id="KW-0812">Transmembrane</keyword>
<dbReference type="OrthoDB" id="3648309at2759"/>
<reference evidence="8" key="1">
    <citation type="submission" date="2016-02" db="EMBL/GenBank/DDBJ databases">
        <title>Draft genome sequence of Microdochium bolleyi, a fungal endophyte of beachgrass.</title>
        <authorList>
            <consortium name="DOE Joint Genome Institute"/>
            <person name="David A.S."/>
            <person name="May G."/>
            <person name="Haridas S."/>
            <person name="Lim J."/>
            <person name="Wang M."/>
            <person name="Labutti K."/>
            <person name="Lipzen A."/>
            <person name="Barry K."/>
            <person name="Grigoriev I.V."/>
        </authorList>
    </citation>
    <scope>NUCLEOTIDE SEQUENCE [LARGE SCALE GENOMIC DNA]</scope>
    <source>
        <strain evidence="8">J235TASD1</strain>
    </source>
</reference>
<evidence type="ECO:0000256" key="6">
    <source>
        <dbReference type="SAM" id="Phobius"/>
    </source>
</evidence>
<gene>
    <name evidence="7" type="ORF">Micbo1qcDRAFT_214763</name>
</gene>
<dbReference type="PANTHER" id="PTHR31123:SF7">
    <property type="entry name" value="MARVEL DOMAIN-CONTAINING PROTEIN"/>
    <property type="match status" value="1"/>
</dbReference>
<keyword evidence="4 6" id="KW-1133">Transmembrane helix</keyword>
<comment type="similarity">
    <text evidence="2">Belongs to the acetate uptake transporter (AceTr) (TC 2.A.96) family.</text>
</comment>
<comment type="subcellular location">
    <subcellularLocation>
        <location evidence="1">Membrane</location>
        <topology evidence="1">Multi-pass membrane protein</topology>
    </subcellularLocation>
</comment>
<feature type="transmembrane region" description="Helical" evidence="6">
    <location>
        <begin position="76"/>
        <end position="100"/>
    </location>
</feature>
<dbReference type="FunCoup" id="A0A136ITD4">
    <property type="interactions" value="40"/>
</dbReference>
<evidence type="ECO:0000256" key="3">
    <source>
        <dbReference type="ARBA" id="ARBA00022692"/>
    </source>
</evidence>
<keyword evidence="5 6" id="KW-0472">Membrane</keyword>
<evidence type="ECO:0000313" key="8">
    <source>
        <dbReference type="Proteomes" id="UP000070501"/>
    </source>
</evidence>
<evidence type="ECO:0000313" key="7">
    <source>
        <dbReference type="EMBL" id="KXJ88143.1"/>
    </source>
</evidence>
<feature type="transmembrane region" description="Helical" evidence="6">
    <location>
        <begin position="50"/>
        <end position="70"/>
    </location>
</feature>
<feature type="transmembrane region" description="Helical" evidence="6">
    <location>
        <begin position="20"/>
        <end position="38"/>
    </location>
</feature>
<dbReference type="InterPro" id="IPR000791">
    <property type="entry name" value="Gpr1/Fun34/SatP-like"/>
</dbReference>
<evidence type="ECO:0000256" key="4">
    <source>
        <dbReference type="ARBA" id="ARBA00022989"/>
    </source>
</evidence>
<feature type="transmembrane region" description="Helical" evidence="6">
    <location>
        <begin position="112"/>
        <end position="133"/>
    </location>
</feature>
<dbReference type="EMBL" id="KQ964259">
    <property type="protein sequence ID" value="KXJ88143.1"/>
    <property type="molecule type" value="Genomic_DNA"/>
</dbReference>
<keyword evidence="8" id="KW-1185">Reference proteome</keyword>
<organism evidence="7 8">
    <name type="scientific">Microdochium bolleyi</name>
    <dbReference type="NCBI Taxonomy" id="196109"/>
    <lineage>
        <taxon>Eukaryota</taxon>
        <taxon>Fungi</taxon>
        <taxon>Dikarya</taxon>
        <taxon>Ascomycota</taxon>
        <taxon>Pezizomycotina</taxon>
        <taxon>Sordariomycetes</taxon>
        <taxon>Xylariomycetidae</taxon>
        <taxon>Xylariales</taxon>
        <taxon>Microdochiaceae</taxon>
        <taxon>Microdochium</taxon>
    </lineage>
</organism>
<name>A0A136ITD4_9PEZI</name>
<dbReference type="PANTHER" id="PTHR31123">
    <property type="entry name" value="ACCUMULATION OF DYADS PROTEIN 2-RELATED"/>
    <property type="match status" value="1"/>
</dbReference>
<proteinExistence type="inferred from homology"/>